<dbReference type="STRING" id="1314781.A0A165CNJ2"/>
<evidence type="ECO:0000256" key="1">
    <source>
        <dbReference type="SAM" id="MobiDB-lite"/>
    </source>
</evidence>
<sequence length="436" mass="48069">MSRPSSPEFPSVPGMFDPSPPQGTAGPPGGNLFLTDPAALSRVLGNSPGFSAGSGSVQAPQRPTGSFDLLLPMLSSLTRKLQLSPEFTKELYAFAKMGNRLQPDDLMLRIYTQAHLFKLRMTTAPASDNSVAILAFLKKWHGEVVREWRPSAEQMSGIRIAAKEILFQPRRMDFCTLNKDVMLTSNQEHLKKEKVDLGFVDAFTSPTREGLVASATGPICSSVRNNFRTAIRDSLFKKKKIDLITFTKNSCDGYLPSGTTTLINENSLYVLKCALLRRYALDNPEKVRSKGAKQQRSEQVDFPGSDDSRGADAEPSEQTLTAGSNKRRLNETQDRDDHFWLAVEKWLEALSVEHGGWDWNTPRWRRIISYFSNLLLKEKNEVADFPITSATTRATSSPITAPAELPTFDLGASSSSNAGDTALADIWEAFAASLGQ</sequence>
<feature type="region of interest" description="Disordered" evidence="1">
    <location>
        <begin position="1"/>
        <end position="31"/>
    </location>
</feature>
<accession>A0A165CNJ2</accession>
<evidence type="ECO:0000313" key="3">
    <source>
        <dbReference type="Proteomes" id="UP000077266"/>
    </source>
</evidence>
<reference evidence="2 3" key="1">
    <citation type="journal article" date="2016" name="Mol. Biol. Evol.">
        <title>Comparative Genomics of Early-Diverging Mushroom-Forming Fungi Provides Insights into the Origins of Lignocellulose Decay Capabilities.</title>
        <authorList>
            <person name="Nagy L.G."/>
            <person name="Riley R."/>
            <person name="Tritt A."/>
            <person name="Adam C."/>
            <person name="Daum C."/>
            <person name="Floudas D."/>
            <person name="Sun H."/>
            <person name="Yadav J.S."/>
            <person name="Pangilinan J."/>
            <person name="Larsson K.H."/>
            <person name="Matsuura K."/>
            <person name="Barry K."/>
            <person name="Labutti K."/>
            <person name="Kuo R."/>
            <person name="Ohm R.A."/>
            <person name="Bhattacharya S.S."/>
            <person name="Shirouzu T."/>
            <person name="Yoshinaga Y."/>
            <person name="Martin F.M."/>
            <person name="Grigoriev I.V."/>
            <person name="Hibbett D.S."/>
        </authorList>
    </citation>
    <scope>NUCLEOTIDE SEQUENCE [LARGE SCALE GENOMIC DNA]</scope>
    <source>
        <strain evidence="2 3">HHB12029</strain>
    </source>
</reference>
<proteinExistence type="predicted"/>
<organism evidence="2 3">
    <name type="scientific">Exidia glandulosa HHB12029</name>
    <dbReference type="NCBI Taxonomy" id="1314781"/>
    <lineage>
        <taxon>Eukaryota</taxon>
        <taxon>Fungi</taxon>
        <taxon>Dikarya</taxon>
        <taxon>Basidiomycota</taxon>
        <taxon>Agaricomycotina</taxon>
        <taxon>Agaricomycetes</taxon>
        <taxon>Auriculariales</taxon>
        <taxon>Exidiaceae</taxon>
        <taxon>Exidia</taxon>
    </lineage>
</organism>
<name>A0A165CNJ2_EXIGL</name>
<dbReference type="AlphaFoldDB" id="A0A165CNJ2"/>
<dbReference type="OrthoDB" id="3028353at2759"/>
<feature type="region of interest" description="Disordered" evidence="1">
    <location>
        <begin position="286"/>
        <end position="328"/>
    </location>
</feature>
<protein>
    <submittedName>
        <fullName evidence="2">Uncharacterized protein</fullName>
    </submittedName>
</protein>
<dbReference type="EMBL" id="KV426303">
    <property type="protein sequence ID" value="KZV82800.1"/>
    <property type="molecule type" value="Genomic_DNA"/>
</dbReference>
<dbReference type="InParanoid" id="A0A165CNJ2"/>
<evidence type="ECO:0000313" key="2">
    <source>
        <dbReference type="EMBL" id="KZV82800.1"/>
    </source>
</evidence>
<dbReference type="Proteomes" id="UP000077266">
    <property type="component" value="Unassembled WGS sequence"/>
</dbReference>
<gene>
    <name evidence="2" type="ORF">EXIGLDRAFT_702195</name>
</gene>
<keyword evidence="3" id="KW-1185">Reference proteome</keyword>